<dbReference type="EMBL" id="JAJHUN010000007">
    <property type="protein sequence ID" value="KAJ4154829.1"/>
    <property type="molecule type" value="Genomic_DNA"/>
</dbReference>
<accession>A0A9W8QDW3</accession>
<comment type="caution">
    <text evidence="1">The sequence shown here is derived from an EMBL/GenBank/DDBJ whole genome shotgun (WGS) entry which is preliminary data.</text>
</comment>
<sequence>MPTRDDTPRLDATGKQNDWHYPNDANGFITCLRAALALFSDSTCLAVISWMTGPKVFLVTEPIKLHDHPASPPGRLMRLTVIWIAKAASSAHRLFAQINLEERDIYLAMSKESFGLACGVMQVLSFSHEFFNLYDSLSTATARWPSVKPEISPRHWRE</sequence>
<reference evidence="1" key="1">
    <citation type="journal article" date="2023" name="Access Microbiol">
        <title>De-novo genome assembly for Akanthomyces muscarius, a biocontrol agent of insect agricultural pests.</title>
        <authorList>
            <person name="Erdos Z."/>
            <person name="Studholme D.J."/>
            <person name="Raymond B."/>
            <person name="Sharma M."/>
        </authorList>
    </citation>
    <scope>NUCLEOTIDE SEQUENCE</scope>
    <source>
        <strain evidence="1">Ve6</strain>
    </source>
</reference>
<name>A0A9W8QDW3_AKAMU</name>
<organism evidence="1 2">
    <name type="scientific">Akanthomyces muscarius</name>
    <name type="common">Entomopathogenic fungus</name>
    <name type="synonym">Lecanicillium muscarium</name>
    <dbReference type="NCBI Taxonomy" id="2231603"/>
    <lineage>
        <taxon>Eukaryota</taxon>
        <taxon>Fungi</taxon>
        <taxon>Dikarya</taxon>
        <taxon>Ascomycota</taxon>
        <taxon>Pezizomycotina</taxon>
        <taxon>Sordariomycetes</taxon>
        <taxon>Hypocreomycetidae</taxon>
        <taxon>Hypocreales</taxon>
        <taxon>Cordycipitaceae</taxon>
        <taxon>Akanthomyces</taxon>
    </lineage>
</organism>
<dbReference type="GeneID" id="80887264"/>
<dbReference type="AlphaFoldDB" id="A0A9W8QDW3"/>
<keyword evidence="2" id="KW-1185">Reference proteome</keyword>
<gene>
    <name evidence="1" type="ORF">LMH87_000105</name>
</gene>
<evidence type="ECO:0000313" key="2">
    <source>
        <dbReference type="Proteomes" id="UP001144673"/>
    </source>
</evidence>
<dbReference type="KEGG" id="amus:LMH87_000105"/>
<proteinExistence type="predicted"/>
<protein>
    <submittedName>
        <fullName evidence="1">Uncharacterized protein</fullName>
    </submittedName>
</protein>
<dbReference type="Proteomes" id="UP001144673">
    <property type="component" value="Chromosome 6"/>
</dbReference>
<evidence type="ECO:0000313" key="1">
    <source>
        <dbReference type="EMBL" id="KAJ4154829.1"/>
    </source>
</evidence>
<dbReference type="RefSeq" id="XP_056054953.1">
    <property type="nucleotide sequence ID" value="XM_056197957.1"/>
</dbReference>